<evidence type="ECO:0000256" key="3">
    <source>
        <dbReference type="ARBA" id="ARBA00022741"/>
    </source>
</evidence>
<dbReference type="EMBL" id="JACHXW010000007">
    <property type="protein sequence ID" value="MBB3152739.1"/>
    <property type="molecule type" value="Genomic_DNA"/>
</dbReference>
<evidence type="ECO:0000256" key="4">
    <source>
        <dbReference type="ARBA" id="ARBA00022840"/>
    </source>
</evidence>
<keyword evidence="2" id="KW-0813">Transport</keyword>
<comment type="caution">
    <text evidence="7">The sequence shown here is derived from an EMBL/GenBank/DDBJ whole genome shotgun (WGS) entry which is preliminary data.</text>
</comment>
<dbReference type="SMART" id="SM00382">
    <property type="entry name" value="AAA"/>
    <property type="match status" value="1"/>
</dbReference>
<evidence type="ECO:0000313" key="8">
    <source>
        <dbReference type="Proteomes" id="UP000518605"/>
    </source>
</evidence>
<dbReference type="PROSITE" id="PS00211">
    <property type="entry name" value="ABC_TRANSPORTER_1"/>
    <property type="match status" value="1"/>
</dbReference>
<dbReference type="GO" id="GO:0005524">
    <property type="term" value="F:ATP binding"/>
    <property type="evidence" value="ECO:0007669"/>
    <property type="project" value="UniProtKB-KW"/>
</dbReference>
<dbReference type="CDD" id="cd03224">
    <property type="entry name" value="ABC_TM1139_LivF_branched"/>
    <property type="match status" value="1"/>
</dbReference>
<dbReference type="RefSeq" id="WP_312890894.1">
    <property type="nucleotide sequence ID" value="NZ_CBCSLB010000006.1"/>
</dbReference>
<evidence type="ECO:0000313" key="7">
    <source>
        <dbReference type="EMBL" id="MBB3152739.1"/>
    </source>
</evidence>
<protein>
    <submittedName>
        <fullName evidence="7">Branched-chain amino acid transport system ATP-binding protein</fullName>
    </submittedName>
</protein>
<dbReference type="GO" id="GO:0015807">
    <property type="term" value="P:L-amino acid transport"/>
    <property type="evidence" value="ECO:0007669"/>
    <property type="project" value="TreeGrafter"/>
</dbReference>
<proteinExistence type="inferred from homology"/>
<keyword evidence="5" id="KW-0029">Amino-acid transport</keyword>
<dbReference type="Proteomes" id="UP000518605">
    <property type="component" value="Unassembled WGS sequence"/>
</dbReference>
<dbReference type="SUPFAM" id="SSF52540">
    <property type="entry name" value="P-loop containing nucleoside triphosphate hydrolases"/>
    <property type="match status" value="1"/>
</dbReference>
<evidence type="ECO:0000259" key="6">
    <source>
        <dbReference type="PROSITE" id="PS50893"/>
    </source>
</evidence>
<dbReference type="InterPro" id="IPR052156">
    <property type="entry name" value="BCAA_Transport_ATP-bd_LivF"/>
</dbReference>
<dbReference type="PANTHER" id="PTHR43820:SF4">
    <property type="entry name" value="HIGH-AFFINITY BRANCHED-CHAIN AMINO ACID TRANSPORT ATP-BINDING PROTEIN LIVF"/>
    <property type="match status" value="1"/>
</dbReference>
<dbReference type="GO" id="GO:0016887">
    <property type="term" value="F:ATP hydrolysis activity"/>
    <property type="evidence" value="ECO:0007669"/>
    <property type="project" value="InterPro"/>
</dbReference>
<dbReference type="Pfam" id="PF00005">
    <property type="entry name" value="ABC_tran"/>
    <property type="match status" value="1"/>
</dbReference>
<evidence type="ECO:0000256" key="2">
    <source>
        <dbReference type="ARBA" id="ARBA00022448"/>
    </source>
</evidence>
<reference evidence="7 8" key="1">
    <citation type="submission" date="2020-08" db="EMBL/GenBank/DDBJ databases">
        <title>Genomic Encyclopedia of Type Strains, Phase III (KMG-III): the genomes of soil and plant-associated and newly described type strains.</title>
        <authorList>
            <person name="Whitman W."/>
        </authorList>
    </citation>
    <scope>NUCLEOTIDE SEQUENCE [LARGE SCALE GENOMIC DNA]</scope>
    <source>
        <strain evidence="7 8">CECT 8234</strain>
    </source>
</reference>
<dbReference type="PANTHER" id="PTHR43820">
    <property type="entry name" value="HIGH-AFFINITY BRANCHED-CHAIN AMINO ACID TRANSPORT ATP-BINDING PROTEIN LIVF"/>
    <property type="match status" value="1"/>
</dbReference>
<sequence>MLSIKGLEVRYGAIQALKGVDVELGKGEIVAVIGSNGAGKTTMLQSVLGLVRPSAGVIELDGKSITHLSANKTSNLGVSLVPEGREVFGTLSVVENLRMGLKRKIGYYSKQQFEKELDLVFERFPRLHERRHQLAFTLSGGEQQMLVLSRAMISKPKLLLLDEPSLGLAPIIVNEIFATIGELAKDGTAILLVEQMAHKALSIAKRGYVVDNGSIALHGSSSALLNDDRMIKAYLGAH</sequence>
<dbReference type="InterPro" id="IPR017871">
    <property type="entry name" value="ABC_transporter-like_CS"/>
</dbReference>
<comment type="similarity">
    <text evidence="1">Belongs to the ABC transporter superfamily.</text>
</comment>
<gene>
    <name evidence="7" type="ORF">FHS16_002796</name>
</gene>
<dbReference type="AlphaFoldDB" id="A0A7W5G9Z8"/>
<dbReference type="PROSITE" id="PS50893">
    <property type="entry name" value="ABC_TRANSPORTER_2"/>
    <property type="match status" value="1"/>
</dbReference>
<keyword evidence="3" id="KW-0547">Nucleotide-binding</keyword>
<keyword evidence="8" id="KW-1185">Reference proteome</keyword>
<keyword evidence="4 7" id="KW-0067">ATP-binding</keyword>
<name>A0A7W5G9Z8_9BACL</name>
<evidence type="ECO:0000256" key="1">
    <source>
        <dbReference type="ARBA" id="ARBA00005417"/>
    </source>
</evidence>
<dbReference type="Gene3D" id="3.40.50.300">
    <property type="entry name" value="P-loop containing nucleotide triphosphate hydrolases"/>
    <property type="match status" value="1"/>
</dbReference>
<dbReference type="InterPro" id="IPR003593">
    <property type="entry name" value="AAA+_ATPase"/>
</dbReference>
<dbReference type="GO" id="GO:0015658">
    <property type="term" value="F:branched-chain amino acid transmembrane transporter activity"/>
    <property type="evidence" value="ECO:0007669"/>
    <property type="project" value="TreeGrafter"/>
</dbReference>
<dbReference type="InterPro" id="IPR027417">
    <property type="entry name" value="P-loop_NTPase"/>
</dbReference>
<feature type="domain" description="ABC transporter" evidence="6">
    <location>
        <begin position="2"/>
        <end position="237"/>
    </location>
</feature>
<dbReference type="InterPro" id="IPR003439">
    <property type="entry name" value="ABC_transporter-like_ATP-bd"/>
</dbReference>
<evidence type="ECO:0000256" key="5">
    <source>
        <dbReference type="ARBA" id="ARBA00022970"/>
    </source>
</evidence>
<accession>A0A7W5G9Z8</accession>
<organism evidence="7 8">
    <name type="scientific">Paenibacillus endophyticus</name>
    <dbReference type="NCBI Taxonomy" id="1294268"/>
    <lineage>
        <taxon>Bacteria</taxon>
        <taxon>Bacillati</taxon>
        <taxon>Bacillota</taxon>
        <taxon>Bacilli</taxon>
        <taxon>Bacillales</taxon>
        <taxon>Paenibacillaceae</taxon>
        <taxon>Paenibacillus</taxon>
    </lineage>
</organism>